<dbReference type="PANTHER" id="PTHR16557:SF2">
    <property type="entry name" value="NUCLEIC ACID DIOXYGENASE ALKBH1"/>
    <property type="match status" value="1"/>
</dbReference>
<keyword evidence="2" id="KW-0479">Metal-binding</keyword>
<reference evidence="8" key="1">
    <citation type="journal article" date="2019" name="Int. J. Syst. Evol. Microbiol.">
        <title>The Global Catalogue of Microorganisms (GCM) 10K type strain sequencing project: providing services to taxonomists for standard genome sequencing and annotation.</title>
        <authorList>
            <consortium name="The Broad Institute Genomics Platform"/>
            <consortium name="The Broad Institute Genome Sequencing Center for Infectious Disease"/>
            <person name="Wu L."/>
            <person name="Ma J."/>
        </authorList>
    </citation>
    <scope>NUCLEOTIDE SEQUENCE [LARGE SCALE GENOMIC DNA]</scope>
    <source>
        <strain evidence="8">CCUG 56029</strain>
    </source>
</reference>
<dbReference type="InterPro" id="IPR027450">
    <property type="entry name" value="AlkB-like"/>
</dbReference>
<gene>
    <name evidence="7" type="ORF">ACFSCT_12440</name>
</gene>
<dbReference type="PANTHER" id="PTHR16557">
    <property type="entry name" value="ALKYLATED DNA REPAIR PROTEIN ALKB-RELATED"/>
    <property type="match status" value="1"/>
</dbReference>
<organism evidence="7 8">
    <name type="scientific">Paracoccus pacificus</name>
    <dbReference type="NCBI Taxonomy" id="1463598"/>
    <lineage>
        <taxon>Bacteria</taxon>
        <taxon>Pseudomonadati</taxon>
        <taxon>Pseudomonadota</taxon>
        <taxon>Alphaproteobacteria</taxon>
        <taxon>Rhodobacterales</taxon>
        <taxon>Paracoccaceae</taxon>
        <taxon>Paracoccus</taxon>
    </lineage>
</organism>
<dbReference type="EMBL" id="JBHUEN010000043">
    <property type="protein sequence ID" value="MFD1882522.1"/>
    <property type="molecule type" value="Genomic_DNA"/>
</dbReference>
<comment type="caution">
    <text evidence="7">The sequence shown here is derived from an EMBL/GenBank/DDBJ whole genome shotgun (WGS) entry which is preliminary data.</text>
</comment>
<sequence>MREANTREIRGFVIHPAHLDKAAQTALMEDVAAIWRAAPPVRQMTRWGKPMSVAMSAAGALGWTTDGRGYRYEPKQHDGRPWPPMPRRLEELWRQVTGLDATPDSCLINLYRDTARMGLHQDKDEADFGWPVVSISLGDAALFRIGGARRSDATESLWLHSGDVVVMGGPARLAFHGIDRIRPNSSDLVPGGGRVNLTLRMAGAAV</sequence>
<protein>
    <submittedName>
        <fullName evidence="7">Alpha-ketoglutarate-dependent dioxygenase AlkB</fullName>
    </submittedName>
</protein>
<evidence type="ECO:0000256" key="1">
    <source>
        <dbReference type="ARBA" id="ARBA00001954"/>
    </source>
</evidence>
<dbReference type="Gene3D" id="2.60.120.590">
    <property type="entry name" value="Alpha-ketoglutarate-dependent dioxygenase AlkB-like"/>
    <property type="match status" value="1"/>
</dbReference>
<keyword evidence="3 7" id="KW-0223">Dioxygenase</keyword>
<evidence type="ECO:0000256" key="3">
    <source>
        <dbReference type="ARBA" id="ARBA00022964"/>
    </source>
</evidence>
<dbReference type="InterPro" id="IPR005123">
    <property type="entry name" value="Oxoglu/Fe-dep_dioxygenase_dom"/>
</dbReference>
<keyword evidence="4" id="KW-0560">Oxidoreductase</keyword>
<dbReference type="InterPro" id="IPR004574">
    <property type="entry name" value="Alkb"/>
</dbReference>
<dbReference type="Proteomes" id="UP001597213">
    <property type="component" value="Unassembled WGS sequence"/>
</dbReference>
<keyword evidence="5" id="KW-0408">Iron</keyword>
<dbReference type="GO" id="GO:0051213">
    <property type="term" value="F:dioxygenase activity"/>
    <property type="evidence" value="ECO:0007669"/>
    <property type="project" value="UniProtKB-KW"/>
</dbReference>
<dbReference type="InterPro" id="IPR037151">
    <property type="entry name" value="AlkB-like_sf"/>
</dbReference>
<evidence type="ECO:0000313" key="8">
    <source>
        <dbReference type="Proteomes" id="UP001597213"/>
    </source>
</evidence>
<dbReference type="SUPFAM" id="SSF51197">
    <property type="entry name" value="Clavaminate synthase-like"/>
    <property type="match status" value="1"/>
</dbReference>
<evidence type="ECO:0000256" key="2">
    <source>
        <dbReference type="ARBA" id="ARBA00022723"/>
    </source>
</evidence>
<evidence type="ECO:0000313" key="7">
    <source>
        <dbReference type="EMBL" id="MFD1882522.1"/>
    </source>
</evidence>
<feature type="domain" description="Fe2OG dioxygenase" evidence="6">
    <location>
        <begin position="102"/>
        <end position="203"/>
    </location>
</feature>
<dbReference type="RefSeq" id="WP_379143202.1">
    <property type="nucleotide sequence ID" value="NZ_JBHUEN010000043.1"/>
</dbReference>
<evidence type="ECO:0000256" key="5">
    <source>
        <dbReference type="ARBA" id="ARBA00023004"/>
    </source>
</evidence>
<accession>A0ABW4R8G7</accession>
<evidence type="ECO:0000259" key="6">
    <source>
        <dbReference type="PROSITE" id="PS51471"/>
    </source>
</evidence>
<comment type="cofactor">
    <cofactor evidence="1">
        <name>Fe(2+)</name>
        <dbReference type="ChEBI" id="CHEBI:29033"/>
    </cofactor>
</comment>
<name>A0ABW4R8G7_9RHOB</name>
<proteinExistence type="predicted"/>
<keyword evidence="8" id="KW-1185">Reference proteome</keyword>
<dbReference type="Pfam" id="PF13532">
    <property type="entry name" value="2OG-FeII_Oxy_2"/>
    <property type="match status" value="1"/>
</dbReference>
<evidence type="ECO:0000256" key="4">
    <source>
        <dbReference type="ARBA" id="ARBA00023002"/>
    </source>
</evidence>
<dbReference type="PROSITE" id="PS51471">
    <property type="entry name" value="FE2OG_OXY"/>
    <property type="match status" value="1"/>
</dbReference>